<organism evidence="1 2">
    <name type="scientific">Herbiconiux daphne</name>
    <dbReference type="NCBI Taxonomy" id="2970914"/>
    <lineage>
        <taxon>Bacteria</taxon>
        <taxon>Bacillati</taxon>
        <taxon>Actinomycetota</taxon>
        <taxon>Actinomycetes</taxon>
        <taxon>Micrococcales</taxon>
        <taxon>Microbacteriaceae</taxon>
        <taxon>Herbiconiux</taxon>
    </lineage>
</organism>
<accession>A0ABT2H035</accession>
<dbReference type="Proteomes" id="UP001165586">
    <property type="component" value="Unassembled WGS sequence"/>
</dbReference>
<protein>
    <submittedName>
        <fullName evidence="1">Uncharacterized protein</fullName>
    </submittedName>
</protein>
<dbReference type="EMBL" id="JANLCJ010000001">
    <property type="protein sequence ID" value="MCS5732479.1"/>
    <property type="molecule type" value="Genomic_DNA"/>
</dbReference>
<keyword evidence="2" id="KW-1185">Reference proteome</keyword>
<comment type="caution">
    <text evidence="1">The sequence shown here is derived from an EMBL/GenBank/DDBJ whole genome shotgun (WGS) entry which is preliminary data.</text>
</comment>
<sequence length="73" mass="7992">MTLHRVLIDVQFSVDEDRFKIDQLADDATGVSDVTDPGVRDAISRLLIRADWAEHGLAPLRSIVTTTAVSATE</sequence>
<evidence type="ECO:0000313" key="2">
    <source>
        <dbReference type="Proteomes" id="UP001165586"/>
    </source>
</evidence>
<name>A0ABT2H035_9MICO</name>
<proteinExistence type="predicted"/>
<evidence type="ECO:0000313" key="1">
    <source>
        <dbReference type="EMBL" id="MCS5732479.1"/>
    </source>
</evidence>
<reference evidence="1" key="1">
    <citation type="submission" date="2022-08" db="EMBL/GenBank/DDBJ databases">
        <authorList>
            <person name="Deng Y."/>
            <person name="Han X.-F."/>
            <person name="Zhang Y.-Q."/>
        </authorList>
    </citation>
    <scope>NUCLEOTIDE SEQUENCE</scope>
    <source>
        <strain evidence="1">CPCC 203386</strain>
    </source>
</reference>
<gene>
    <name evidence="1" type="ORF">N1032_01805</name>
</gene>
<dbReference type="RefSeq" id="WP_259537103.1">
    <property type="nucleotide sequence ID" value="NZ_JANLCJ010000001.1"/>
</dbReference>